<name>A0AAD7HCZ9_9AGAR</name>
<dbReference type="Gene3D" id="3.20.20.80">
    <property type="entry name" value="Glycosidases"/>
    <property type="match status" value="1"/>
</dbReference>
<dbReference type="Gene3D" id="3.10.50.10">
    <property type="match status" value="1"/>
</dbReference>
<dbReference type="GO" id="GO:0006032">
    <property type="term" value="P:chitin catabolic process"/>
    <property type="evidence" value="ECO:0007669"/>
    <property type="project" value="UniProtKB-KW"/>
</dbReference>
<evidence type="ECO:0000313" key="11">
    <source>
        <dbReference type="EMBL" id="KAJ7717919.1"/>
    </source>
</evidence>
<evidence type="ECO:0000259" key="10">
    <source>
        <dbReference type="PROSITE" id="PS51910"/>
    </source>
</evidence>
<dbReference type="Proteomes" id="UP001215280">
    <property type="component" value="Unassembled WGS sequence"/>
</dbReference>
<dbReference type="InterPro" id="IPR050314">
    <property type="entry name" value="Glycosyl_Hydrlase_18"/>
</dbReference>
<comment type="catalytic activity">
    <reaction evidence="1">
        <text>Random endo-hydrolysis of N-acetyl-beta-D-glucosaminide (1-&gt;4)-beta-linkages in chitin and chitodextrins.</text>
        <dbReference type="EC" id="3.2.1.14"/>
    </reaction>
</comment>
<dbReference type="AlphaFoldDB" id="A0AAD7HCZ9"/>
<keyword evidence="2 7" id="KW-0378">Hydrolase</keyword>
<dbReference type="PROSITE" id="PS51910">
    <property type="entry name" value="GH18_2"/>
    <property type="match status" value="1"/>
</dbReference>
<dbReference type="InterPro" id="IPR017853">
    <property type="entry name" value="GH"/>
</dbReference>
<keyword evidence="3" id="KW-0146">Chitin degradation</keyword>
<dbReference type="GO" id="GO:0000272">
    <property type="term" value="P:polysaccharide catabolic process"/>
    <property type="evidence" value="ECO:0007669"/>
    <property type="project" value="UniProtKB-KW"/>
</dbReference>
<dbReference type="PROSITE" id="PS01095">
    <property type="entry name" value="GH18_1"/>
    <property type="match status" value="1"/>
</dbReference>
<evidence type="ECO:0000256" key="7">
    <source>
        <dbReference type="RuleBase" id="RU000489"/>
    </source>
</evidence>
<evidence type="ECO:0000256" key="4">
    <source>
        <dbReference type="ARBA" id="ARBA00023277"/>
    </source>
</evidence>
<proteinExistence type="inferred from homology"/>
<evidence type="ECO:0000256" key="2">
    <source>
        <dbReference type="ARBA" id="ARBA00022801"/>
    </source>
</evidence>
<reference evidence="11" key="1">
    <citation type="submission" date="2023-03" db="EMBL/GenBank/DDBJ databases">
        <title>Massive genome expansion in bonnet fungi (Mycena s.s.) driven by repeated elements and novel gene families across ecological guilds.</title>
        <authorList>
            <consortium name="Lawrence Berkeley National Laboratory"/>
            <person name="Harder C.B."/>
            <person name="Miyauchi S."/>
            <person name="Viragh M."/>
            <person name="Kuo A."/>
            <person name="Thoen E."/>
            <person name="Andreopoulos B."/>
            <person name="Lu D."/>
            <person name="Skrede I."/>
            <person name="Drula E."/>
            <person name="Henrissat B."/>
            <person name="Morin E."/>
            <person name="Kohler A."/>
            <person name="Barry K."/>
            <person name="LaButti K."/>
            <person name="Morin E."/>
            <person name="Salamov A."/>
            <person name="Lipzen A."/>
            <person name="Mereny Z."/>
            <person name="Hegedus B."/>
            <person name="Baldrian P."/>
            <person name="Stursova M."/>
            <person name="Weitz H."/>
            <person name="Taylor A."/>
            <person name="Grigoriev I.V."/>
            <person name="Nagy L.G."/>
            <person name="Martin F."/>
            <person name="Kauserud H."/>
        </authorList>
    </citation>
    <scope>NUCLEOTIDE SEQUENCE</scope>
    <source>
        <strain evidence="11">CBHHK188m</strain>
    </source>
</reference>
<evidence type="ECO:0000256" key="3">
    <source>
        <dbReference type="ARBA" id="ARBA00023024"/>
    </source>
</evidence>
<evidence type="ECO:0000256" key="8">
    <source>
        <dbReference type="RuleBase" id="RU004453"/>
    </source>
</evidence>
<keyword evidence="12" id="KW-1185">Reference proteome</keyword>
<evidence type="ECO:0000256" key="6">
    <source>
        <dbReference type="ARBA" id="ARBA00023326"/>
    </source>
</evidence>
<sequence length="350" mass="36523">ITTPDPSNISVSSELLTEFVQTAVANSVSPLLTIGGWTGSQYFSTAVATSENRNKFANAILDLVKTYNLDGIDFDWEYPGSQGVGCNVVNTQDSSNLLLLLQQLRKSSPTLLLTAAVGSAPFLGADGNVMSDVSSFASVFDRIALMVYDTWAVNGTVGPNAPLASACEPTQYQSLSGSAASAVAAWTQANFPANKILLGLAAYGHSYNITPQAAVSSSGSLNSYPDIGGSQPTGPSDTPGNLGTDQCGNPGTVSGVFTFADLVSAGFLDSDGSAGSGIHYTIEECSKTPYVYNEDTHVFISYDDTKSFASKGDFILQSGLAGFAVWEVTGDYNDILLNSLHSGMGIQDCQ</sequence>
<dbReference type="SUPFAM" id="SSF51445">
    <property type="entry name" value="(Trans)glycosidases"/>
    <property type="match status" value="1"/>
</dbReference>
<dbReference type="GO" id="GO:0008843">
    <property type="term" value="F:endochitinase activity"/>
    <property type="evidence" value="ECO:0007669"/>
    <property type="project" value="UniProtKB-EC"/>
</dbReference>
<dbReference type="InterPro" id="IPR001223">
    <property type="entry name" value="Glyco_hydro18_cat"/>
</dbReference>
<dbReference type="InterPro" id="IPR029070">
    <property type="entry name" value="Chitinase_insertion_sf"/>
</dbReference>
<dbReference type="InterPro" id="IPR011583">
    <property type="entry name" value="Chitinase_II/V-like_cat"/>
</dbReference>
<feature type="compositionally biased region" description="Polar residues" evidence="9">
    <location>
        <begin position="230"/>
        <end position="245"/>
    </location>
</feature>
<comment type="caution">
    <text evidence="11">The sequence shown here is derived from an EMBL/GenBank/DDBJ whole genome shotgun (WGS) entry which is preliminary data.</text>
</comment>
<organism evidence="11 12">
    <name type="scientific">Mycena maculata</name>
    <dbReference type="NCBI Taxonomy" id="230809"/>
    <lineage>
        <taxon>Eukaryota</taxon>
        <taxon>Fungi</taxon>
        <taxon>Dikarya</taxon>
        <taxon>Basidiomycota</taxon>
        <taxon>Agaricomycotina</taxon>
        <taxon>Agaricomycetes</taxon>
        <taxon>Agaricomycetidae</taxon>
        <taxon>Agaricales</taxon>
        <taxon>Marasmiineae</taxon>
        <taxon>Mycenaceae</taxon>
        <taxon>Mycena</taxon>
    </lineage>
</organism>
<feature type="region of interest" description="Disordered" evidence="9">
    <location>
        <begin position="220"/>
        <end position="245"/>
    </location>
</feature>
<dbReference type="Pfam" id="PF00704">
    <property type="entry name" value="Glyco_hydro_18"/>
    <property type="match status" value="1"/>
</dbReference>
<dbReference type="GO" id="GO:0005576">
    <property type="term" value="C:extracellular region"/>
    <property type="evidence" value="ECO:0007669"/>
    <property type="project" value="TreeGrafter"/>
</dbReference>
<dbReference type="InterPro" id="IPR001579">
    <property type="entry name" value="Glyco_hydro_18_chit_AS"/>
</dbReference>
<comment type="similarity">
    <text evidence="8">Belongs to the glycosyl hydrolase 18 family.</text>
</comment>
<dbReference type="PANTHER" id="PTHR11177:SF317">
    <property type="entry name" value="CHITINASE 12-RELATED"/>
    <property type="match status" value="1"/>
</dbReference>
<keyword evidence="5 7" id="KW-0326">Glycosidase</keyword>
<evidence type="ECO:0000256" key="5">
    <source>
        <dbReference type="ARBA" id="ARBA00023295"/>
    </source>
</evidence>
<dbReference type="SMART" id="SM00636">
    <property type="entry name" value="Glyco_18"/>
    <property type="match status" value="1"/>
</dbReference>
<feature type="domain" description="GH18" evidence="10">
    <location>
        <begin position="1"/>
        <end position="347"/>
    </location>
</feature>
<gene>
    <name evidence="11" type="ORF">DFH07DRAFT_761801</name>
</gene>
<evidence type="ECO:0000313" key="12">
    <source>
        <dbReference type="Proteomes" id="UP001215280"/>
    </source>
</evidence>
<keyword evidence="4" id="KW-0119">Carbohydrate metabolism</keyword>
<dbReference type="EMBL" id="JARJLG010000312">
    <property type="protein sequence ID" value="KAJ7717919.1"/>
    <property type="molecule type" value="Genomic_DNA"/>
</dbReference>
<dbReference type="PANTHER" id="PTHR11177">
    <property type="entry name" value="CHITINASE"/>
    <property type="match status" value="1"/>
</dbReference>
<protein>
    <submittedName>
        <fullName evidence="11">Glycoside hydrolase family 18 protein</fullName>
    </submittedName>
</protein>
<evidence type="ECO:0000256" key="9">
    <source>
        <dbReference type="SAM" id="MobiDB-lite"/>
    </source>
</evidence>
<keyword evidence="6" id="KW-0624">Polysaccharide degradation</keyword>
<evidence type="ECO:0000256" key="1">
    <source>
        <dbReference type="ARBA" id="ARBA00000822"/>
    </source>
</evidence>
<accession>A0AAD7HCZ9</accession>
<feature type="non-terminal residue" evidence="11">
    <location>
        <position position="350"/>
    </location>
</feature>
<dbReference type="GO" id="GO:0008061">
    <property type="term" value="F:chitin binding"/>
    <property type="evidence" value="ECO:0007669"/>
    <property type="project" value="InterPro"/>
</dbReference>